<dbReference type="Gene3D" id="3.30.360.10">
    <property type="entry name" value="Dihydrodipicolinate Reductase, domain 2"/>
    <property type="match status" value="1"/>
</dbReference>
<dbReference type="InterPro" id="IPR051450">
    <property type="entry name" value="Gfo/Idh/MocA_Oxidoreductases"/>
</dbReference>
<gene>
    <name evidence="1" type="ORF">CBG59_01845</name>
</gene>
<dbReference type="SUPFAM" id="SSF51735">
    <property type="entry name" value="NAD(P)-binding Rossmann-fold domains"/>
    <property type="match status" value="1"/>
</dbReference>
<proteinExistence type="predicted"/>
<evidence type="ECO:0000313" key="2">
    <source>
        <dbReference type="Proteomes" id="UP000221852"/>
    </source>
</evidence>
<dbReference type="InterPro" id="IPR036291">
    <property type="entry name" value="NAD(P)-bd_dom_sf"/>
</dbReference>
<protein>
    <submittedName>
        <fullName evidence="1">Oxidoreductase</fullName>
    </submittedName>
</protein>
<dbReference type="PANTHER" id="PTHR43377:SF1">
    <property type="entry name" value="BILIVERDIN REDUCTASE A"/>
    <property type="match status" value="1"/>
</dbReference>
<dbReference type="Proteomes" id="UP000221852">
    <property type="component" value="Unassembled WGS sequence"/>
</dbReference>
<evidence type="ECO:0000313" key="1">
    <source>
        <dbReference type="EMBL" id="PHI12611.1"/>
    </source>
</evidence>
<sequence length="306" mass="36216">MMIKICFFGMGSIGKRHLKNLVKILNERKIEFEIDVVKRKKELDDEIKSYVNNIYKIDEFVPNFYDIVFIVNDTSAHIETLNLMKNYSNNFFIEKPLSINIDQIILNDYREKKIYIACPMRYSSVIDYIKNNIDFTKVYSVRAICSTYLPDWRPTIDYRDNYSAKKELGGGVTLDLIHEWDYLTYLLGFPEKVFNLNKKVSHLEINSDDLSIYIAEYKDKLVEIHLDYFGRIPTRKVEFFLKEGTVIGDFIKNTVTLENAREIKLSDDIDDYIKEMNNFLDIIFNQKDNFNNLENAYRVLKLIKGE</sequence>
<dbReference type="EMBL" id="NIRQ01000001">
    <property type="protein sequence ID" value="PHI12611.1"/>
    <property type="molecule type" value="Genomic_DNA"/>
</dbReference>
<dbReference type="RefSeq" id="WP_098993819.1">
    <property type="nucleotide sequence ID" value="NZ_CP084159.1"/>
</dbReference>
<dbReference type="PANTHER" id="PTHR43377">
    <property type="entry name" value="BILIVERDIN REDUCTASE A"/>
    <property type="match status" value="1"/>
</dbReference>
<reference evidence="1 2" key="1">
    <citation type="submission" date="2017-06" db="EMBL/GenBank/DDBJ databases">
        <title>Draft genome sequence of Fusobacterium nucleatum subsp. polymorphum KCOM 1330 (=ChDC F330).</title>
        <authorList>
            <person name="Kook J.-K."/>
            <person name="Park S.-N."/>
            <person name="Lim Y.K."/>
            <person name="Roh H."/>
        </authorList>
    </citation>
    <scope>NUCLEOTIDE SEQUENCE [LARGE SCALE GENOMIC DNA]</scope>
    <source>
        <strain evidence="2">KCOM 1330 (ChDC F330)</strain>
    </source>
</reference>
<accession>A0A2C6C888</accession>
<name>A0A2C6C888_FUSNP</name>
<dbReference type="AlphaFoldDB" id="A0A2C6C888"/>
<dbReference type="SUPFAM" id="SSF55347">
    <property type="entry name" value="Glyceraldehyde-3-phosphate dehydrogenase-like, C-terminal domain"/>
    <property type="match status" value="1"/>
</dbReference>
<organism evidence="1 2">
    <name type="scientific">Fusobacterium nucleatum subsp. polymorphum</name>
    <name type="common">Fusobacterium polymorphum</name>
    <dbReference type="NCBI Taxonomy" id="76857"/>
    <lineage>
        <taxon>Bacteria</taxon>
        <taxon>Fusobacteriati</taxon>
        <taxon>Fusobacteriota</taxon>
        <taxon>Fusobacteriia</taxon>
        <taxon>Fusobacteriales</taxon>
        <taxon>Fusobacteriaceae</taxon>
        <taxon>Fusobacterium</taxon>
    </lineage>
</organism>
<dbReference type="Gene3D" id="3.40.50.720">
    <property type="entry name" value="NAD(P)-binding Rossmann-like Domain"/>
    <property type="match status" value="1"/>
</dbReference>
<comment type="caution">
    <text evidence="1">The sequence shown here is derived from an EMBL/GenBank/DDBJ whole genome shotgun (WGS) entry which is preliminary data.</text>
</comment>